<dbReference type="RefSeq" id="WP_106581480.1">
    <property type="nucleotide sequence ID" value="NZ_PYGA01000002.1"/>
</dbReference>
<reference evidence="3 4" key="1">
    <citation type="submission" date="2018-03" db="EMBL/GenBank/DDBJ databases">
        <title>Genomic Encyclopedia of Archaeal and Bacterial Type Strains, Phase II (KMG-II): from individual species to whole genera.</title>
        <authorList>
            <person name="Goeker M."/>
        </authorList>
    </citation>
    <scope>NUCLEOTIDE SEQUENCE [LARGE SCALE GENOMIC DNA]</scope>
    <source>
        <strain evidence="3 4">DSM 45312</strain>
    </source>
</reference>
<dbReference type="AlphaFoldDB" id="A0A2P8DSC6"/>
<evidence type="ECO:0000313" key="4">
    <source>
        <dbReference type="Proteomes" id="UP000240542"/>
    </source>
</evidence>
<dbReference type="Proteomes" id="UP000240542">
    <property type="component" value="Unassembled WGS sequence"/>
</dbReference>
<organism evidence="3 4">
    <name type="scientific">Murinocardiopsis flavida</name>
    <dbReference type="NCBI Taxonomy" id="645275"/>
    <lineage>
        <taxon>Bacteria</taxon>
        <taxon>Bacillati</taxon>
        <taxon>Actinomycetota</taxon>
        <taxon>Actinomycetes</taxon>
        <taxon>Streptosporangiales</taxon>
        <taxon>Nocardiopsidaceae</taxon>
        <taxon>Murinocardiopsis</taxon>
    </lineage>
</organism>
<keyword evidence="4" id="KW-1185">Reference proteome</keyword>
<feature type="transmembrane region" description="Helical" evidence="2">
    <location>
        <begin position="91"/>
        <end position="109"/>
    </location>
</feature>
<comment type="caution">
    <text evidence="3">The sequence shown here is derived from an EMBL/GenBank/DDBJ whole genome shotgun (WGS) entry which is preliminary data.</text>
</comment>
<evidence type="ECO:0000256" key="1">
    <source>
        <dbReference type="SAM" id="MobiDB-lite"/>
    </source>
</evidence>
<evidence type="ECO:0000313" key="3">
    <source>
        <dbReference type="EMBL" id="PSL00124.1"/>
    </source>
</evidence>
<dbReference type="EMBL" id="PYGA01000002">
    <property type="protein sequence ID" value="PSL00124.1"/>
    <property type="molecule type" value="Genomic_DNA"/>
</dbReference>
<protein>
    <submittedName>
        <fullName evidence="3">Uncharacterized protein</fullName>
    </submittedName>
</protein>
<gene>
    <name evidence="3" type="ORF">CLV63_102250</name>
</gene>
<feature type="transmembrane region" description="Helical" evidence="2">
    <location>
        <begin position="115"/>
        <end position="136"/>
    </location>
</feature>
<keyword evidence="2" id="KW-1133">Transmembrane helix</keyword>
<evidence type="ECO:0000256" key="2">
    <source>
        <dbReference type="SAM" id="Phobius"/>
    </source>
</evidence>
<proteinExistence type="predicted"/>
<accession>A0A2P8DSC6</accession>
<keyword evidence="2" id="KW-0812">Transmembrane</keyword>
<feature type="region of interest" description="Disordered" evidence="1">
    <location>
        <begin position="56"/>
        <end position="86"/>
    </location>
</feature>
<keyword evidence="2" id="KW-0472">Membrane</keyword>
<dbReference type="OrthoDB" id="3854538at2"/>
<name>A0A2P8DSC6_9ACTN</name>
<sequence length="145" mass="15184">MSQPSAPKEPVPRNDVAASLKISRELGPEYDDAIADSLAERLDHAIDARIREQLDARQLPHAQAQHHMYPSYAPPPPPPAKSGTSDTGIRLAMGIVSLALSIPLLAIGVNYGGEGIGALLAMAIVFTGVITLYLLVVGGGRGNKG</sequence>